<name>A0A151J1B9_9HYME</name>
<comment type="cofactor">
    <cofactor evidence="1">
        <name>a divalent metal cation</name>
        <dbReference type="ChEBI" id="CHEBI:60240"/>
    </cofactor>
</comment>
<gene>
    <name evidence="9" type="ORF">ALC57_12198</name>
</gene>
<dbReference type="InterPro" id="IPR027806">
    <property type="entry name" value="HARBI1_dom"/>
</dbReference>
<evidence type="ECO:0000313" key="9">
    <source>
        <dbReference type="EMBL" id="KYN15576.1"/>
    </source>
</evidence>
<accession>A0A151J1B9</accession>
<comment type="subcellular location">
    <subcellularLocation>
        <location evidence="2">Nucleus</location>
    </subcellularLocation>
</comment>
<reference evidence="9 10" key="1">
    <citation type="submission" date="2015-09" db="EMBL/GenBank/DDBJ databases">
        <title>Trachymyrmex cornetzi WGS genome.</title>
        <authorList>
            <person name="Nygaard S."/>
            <person name="Hu H."/>
            <person name="Boomsma J."/>
            <person name="Zhang G."/>
        </authorList>
    </citation>
    <scope>NUCLEOTIDE SEQUENCE [LARGE SCALE GENOMIC DNA]</scope>
    <source>
        <strain evidence="9">Tcor2-1</strain>
        <tissue evidence="9">Whole body</tissue>
    </source>
</reference>
<dbReference type="GO" id="GO:0005634">
    <property type="term" value="C:nucleus"/>
    <property type="evidence" value="ECO:0007669"/>
    <property type="project" value="UniProtKB-SubCell"/>
</dbReference>
<sequence length="277" mass="32065">IFATLSFLASGSYQCRIGQDFLTCMCQASISAAIHVVVEALDEIMRYWIKFPQLYRDLQHITEQFWINYGFPGIIGAVDGTHVAIWPPEKELEHLYINRKLYHSLNILIVSDYYGKILTVNSGHGGRTHDARVWNASTVSAHLEQQYNNGRRNYWLLAYPLLPYLMTPKLGQPEGSPSARYTDAHVRASSRIEQTIGVLKGRWRCLRKERGLHYSPEFSALIVNACCVLHKAAKFYNVPEPEIYYDDLDMDERNRIWDNENRNGNDIRESIIRLYFS</sequence>
<feature type="domain" description="DDE Tnp4" evidence="8">
    <location>
        <begin position="78"/>
        <end position="230"/>
    </location>
</feature>
<organism evidence="9 10">
    <name type="scientific">Trachymyrmex cornetzi</name>
    <dbReference type="NCBI Taxonomy" id="471704"/>
    <lineage>
        <taxon>Eukaryota</taxon>
        <taxon>Metazoa</taxon>
        <taxon>Ecdysozoa</taxon>
        <taxon>Arthropoda</taxon>
        <taxon>Hexapoda</taxon>
        <taxon>Insecta</taxon>
        <taxon>Pterygota</taxon>
        <taxon>Neoptera</taxon>
        <taxon>Endopterygota</taxon>
        <taxon>Hymenoptera</taxon>
        <taxon>Apocrita</taxon>
        <taxon>Aculeata</taxon>
        <taxon>Formicoidea</taxon>
        <taxon>Formicidae</taxon>
        <taxon>Myrmicinae</taxon>
        <taxon>Trachymyrmex</taxon>
    </lineage>
</organism>
<proteinExistence type="inferred from homology"/>
<evidence type="ECO:0000256" key="5">
    <source>
        <dbReference type="ARBA" id="ARBA00022723"/>
    </source>
</evidence>
<dbReference type="InterPro" id="IPR045249">
    <property type="entry name" value="HARBI1-like"/>
</dbReference>
<protein>
    <submittedName>
        <fullName evidence="9">Putative nuclease HARBI1</fullName>
    </submittedName>
</protein>
<dbReference type="PANTHER" id="PTHR22930:SF289">
    <property type="entry name" value="DDE TNP4 DOMAIN-CONTAINING PROTEIN-RELATED"/>
    <property type="match status" value="1"/>
</dbReference>
<evidence type="ECO:0000256" key="2">
    <source>
        <dbReference type="ARBA" id="ARBA00004123"/>
    </source>
</evidence>
<evidence type="ECO:0000256" key="1">
    <source>
        <dbReference type="ARBA" id="ARBA00001968"/>
    </source>
</evidence>
<keyword evidence="6" id="KW-0378">Hydrolase</keyword>
<keyword evidence="10" id="KW-1185">Reference proteome</keyword>
<dbReference type="EMBL" id="KQ980549">
    <property type="protein sequence ID" value="KYN15576.1"/>
    <property type="molecule type" value="Genomic_DNA"/>
</dbReference>
<dbReference type="PANTHER" id="PTHR22930">
    <property type="match status" value="1"/>
</dbReference>
<feature type="non-terminal residue" evidence="9">
    <location>
        <position position="1"/>
    </location>
</feature>
<dbReference type="GO" id="GO:0004518">
    <property type="term" value="F:nuclease activity"/>
    <property type="evidence" value="ECO:0007669"/>
    <property type="project" value="UniProtKB-KW"/>
</dbReference>
<dbReference type="GO" id="GO:0046872">
    <property type="term" value="F:metal ion binding"/>
    <property type="evidence" value="ECO:0007669"/>
    <property type="project" value="UniProtKB-KW"/>
</dbReference>
<evidence type="ECO:0000256" key="4">
    <source>
        <dbReference type="ARBA" id="ARBA00022722"/>
    </source>
</evidence>
<dbReference type="AlphaFoldDB" id="A0A151J1B9"/>
<dbReference type="Pfam" id="PF13359">
    <property type="entry name" value="DDE_Tnp_4"/>
    <property type="match status" value="1"/>
</dbReference>
<dbReference type="GO" id="GO:0016787">
    <property type="term" value="F:hydrolase activity"/>
    <property type="evidence" value="ECO:0007669"/>
    <property type="project" value="UniProtKB-KW"/>
</dbReference>
<evidence type="ECO:0000256" key="6">
    <source>
        <dbReference type="ARBA" id="ARBA00022801"/>
    </source>
</evidence>
<comment type="similarity">
    <text evidence="3">Belongs to the HARBI1 family.</text>
</comment>
<evidence type="ECO:0000259" key="8">
    <source>
        <dbReference type="Pfam" id="PF13359"/>
    </source>
</evidence>
<evidence type="ECO:0000256" key="7">
    <source>
        <dbReference type="ARBA" id="ARBA00023242"/>
    </source>
</evidence>
<keyword evidence="7" id="KW-0539">Nucleus</keyword>
<evidence type="ECO:0000256" key="3">
    <source>
        <dbReference type="ARBA" id="ARBA00006958"/>
    </source>
</evidence>
<dbReference type="STRING" id="471704.A0A151J1B9"/>
<keyword evidence="4" id="KW-0540">Nuclease</keyword>
<dbReference type="Proteomes" id="UP000078492">
    <property type="component" value="Unassembled WGS sequence"/>
</dbReference>
<keyword evidence="5" id="KW-0479">Metal-binding</keyword>
<evidence type="ECO:0000313" key="10">
    <source>
        <dbReference type="Proteomes" id="UP000078492"/>
    </source>
</evidence>